<organism evidence="1 2">
    <name type="scientific">Panicum miliaceum</name>
    <name type="common">Proso millet</name>
    <name type="synonym">Broomcorn millet</name>
    <dbReference type="NCBI Taxonomy" id="4540"/>
    <lineage>
        <taxon>Eukaryota</taxon>
        <taxon>Viridiplantae</taxon>
        <taxon>Streptophyta</taxon>
        <taxon>Embryophyta</taxon>
        <taxon>Tracheophyta</taxon>
        <taxon>Spermatophyta</taxon>
        <taxon>Magnoliopsida</taxon>
        <taxon>Liliopsida</taxon>
        <taxon>Poales</taxon>
        <taxon>Poaceae</taxon>
        <taxon>PACMAD clade</taxon>
        <taxon>Panicoideae</taxon>
        <taxon>Panicodae</taxon>
        <taxon>Paniceae</taxon>
        <taxon>Panicinae</taxon>
        <taxon>Panicum</taxon>
        <taxon>Panicum sect. Panicum</taxon>
    </lineage>
</organism>
<proteinExistence type="predicted"/>
<reference evidence="2" key="1">
    <citation type="journal article" date="2019" name="Nat. Commun.">
        <title>The genome of broomcorn millet.</title>
        <authorList>
            <person name="Zou C."/>
            <person name="Miki D."/>
            <person name="Li D."/>
            <person name="Tang Q."/>
            <person name="Xiao L."/>
            <person name="Rajput S."/>
            <person name="Deng P."/>
            <person name="Jia W."/>
            <person name="Huang R."/>
            <person name="Zhang M."/>
            <person name="Sun Y."/>
            <person name="Hu J."/>
            <person name="Fu X."/>
            <person name="Schnable P.S."/>
            <person name="Li F."/>
            <person name="Zhang H."/>
            <person name="Feng B."/>
            <person name="Zhu X."/>
            <person name="Liu R."/>
            <person name="Schnable J.C."/>
            <person name="Zhu J.-K."/>
            <person name="Zhang H."/>
        </authorList>
    </citation>
    <scope>NUCLEOTIDE SEQUENCE [LARGE SCALE GENOMIC DNA]</scope>
</reference>
<sequence length="108" mass="11991">MVSRLLLHRAPCFRRARLGQPLLSTRRRLIGEEERLIGDDSIAADRADHAGGVVPVGYNTNDTPEALAARELHEEHQVYVDAVAALCADRIVWREDGVATYQELDKSG</sequence>
<dbReference type="AlphaFoldDB" id="A0A3L6SEU7"/>
<evidence type="ECO:0000313" key="1">
    <source>
        <dbReference type="EMBL" id="RLN19485.1"/>
    </source>
</evidence>
<dbReference type="STRING" id="4540.A0A3L6SEU7"/>
<dbReference type="GO" id="GO:0016740">
    <property type="term" value="F:transferase activity"/>
    <property type="evidence" value="ECO:0007669"/>
    <property type="project" value="UniProtKB-KW"/>
</dbReference>
<comment type="caution">
    <text evidence="1">The sequence shown here is derived from an EMBL/GenBank/DDBJ whole genome shotgun (WGS) entry which is preliminary data.</text>
</comment>
<dbReference type="OrthoDB" id="2018833at2759"/>
<dbReference type="Proteomes" id="UP000275267">
    <property type="component" value="Unassembled WGS sequence"/>
</dbReference>
<evidence type="ECO:0000313" key="2">
    <source>
        <dbReference type="Proteomes" id="UP000275267"/>
    </source>
</evidence>
<gene>
    <name evidence="1" type="ORF">C2845_PM02G45120</name>
</gene>
<keyword evidence="2" id="KW-1185">Reference proteome</keyword>
<accession>A0A3L6SEU7</accession>
<protein>
    <submittedName>
        <fullName evidence="1">Phosphoribosylglycinamide formyltransferase, chloroplastic isoform X1</fullName>
    </submittedName>
</protein>
<dbReference type="EMBL" id="PQIB02000005">
    <property type="protein sequence ID" value="RLN19485.1"/>
    <property type="molecule type" value="Genomic_DNA"/>
</dbReference>
<name>A0A3L6SEU7_PANMI</name>